<evidence type="ECO:0000313" key="1">
    <source>
        <dbReference type="EMBL" id="BCS95365.1"/>
    </source>
</evidence>
<protein>
    <submittedName>
        <fullName evidence="1">Uncharacterized protein</fullName>
    </submittedName>
</protein>
<evidence type="ECO:0000313" key="2">
    <source>
        <dbReference type="Proteomes" id="UP001320148"/>
    </source>
</evidence>
<proteinExistence type="predicted"/>
<organism evidence="1 2">
    <name type="scientific">Desulfoluna limicola</name>
    <dbReference type="NCBI Taxonomy" id="2810562"/>
    <lineage>
        <taxon>Bacteria</taxon>
        <taxon>Pseudomonadati</taxon>
        <taxon>Thermodesulfobacteriota</taxon>
        <taxon>Desulfobacteria</taxon>
        <taxon>Desulfobacterales</taxon>
        <taxon>Desulfolunaceae</taxon>
        <taxon>Desulfoluna</taxon>
    </lineage>
</organism>
<dbReference type="Proteomes" id="UP001320148">
    <property type="component" value="Chromosome"/>
</dbReference>
<gene>
    <name evidence="1" type="ORF">DSLASN_09970</name>
</gene>
<reference evidence="1 2" key="1">
    <citation type="submission" date="2021-02" db="EMBL/GenBank/DDBJ databases">
        <title>Complete genome of Desulfoluna sp. strain ASN36.</title>
        <authorList>
            <person name="Takahashi A."/>
            <person name="Kojima H."/>
            <person name="Fukui M."/>
        </authorList>
    </citation>
    <scope>NUCLEOTIDE SEQUENCE [LARGE SCALE GENOMIC DNA]</scope>
    <source>
        <strain evidence="1 2">ASN36</strain>
    </source>
</reference>
<accession>A0ABM7PDW4</accession>
<name>A0ABM7PDW4_9BACT</name>
<sequence>MLARVLDGCKRVFPQLPTCGKEVAGHAKATGDSFDACVAETAESHALNKAIRLKSPPAALPGAKLLPDLKGLGLTNRSLETIMGKPKTKANVF</sequence>
<keyword evidence="2" id="KW-1185">Reference proteome</keyword>
<dbReference type="EMBL" id="AP024488">
    <property type="protein sequence ID" value="BCS95365.1"/>
    <property type="molecule type" value="Genomic_DNA"/>
</dbReference>